<dbReference type="AlphaFoldDB" id="A0A0K0X7M5"/>
<keyword evidence="1" id="KW-0472">Membrane</keyword>
<keyword evidence="1" id="KW-0812">Transmembrane</keyword>
<dbReference type="EMBL" id="CP012150">
    <property type="protein sequence ID" value="AKS33377.1"/>
    <property type="molecule type" value="Genomic_DNA"/>
</dbReference>
<dbReference type="STRING" id="134601.AFA91_17370"/>
<dbReference type="KEGG" id="mgo:AFA91_17370"/>
<reference evidence="2 3" key="1">
    <citation type="submission" date="2015-07" db="EMBL/GenBank/DDBJ databases">
        <title>Complete genome sequence of Mycobacterium goodii X7B, a facultative thermophilic biodesulfurizing bacterium.</title>
        <authorList>
            <person name="Yu B."/>
            <person name="Li F."/>
            <person name="Xu P."/>
        </authorList>
    </citation>
    <scope>NUCLEOTIDE SEQUENCE [LARGE SCALE GENOMIC DNA]</scope>
    <source>
        <strain evidence="2 3">X7B</strain>
    </source>
</reference>
<dbReference type="OrthoDB" id="2990534at2"/>
<evidence type="ECO:0000256" key="1">
    <source>
        <dbReference type="SAM" id="Phobius"/>
    </source>
</evidence>
<evidence type="ECO:0008006" key="4">
    <source>
        <dbReference type="Google" id="ProtNLM"/>
    </source>
</evidence>
<keyword evidence="1" id="KW-1133">Transmembrane helix</keyword>
<dbReference type="RefSeq" id="WP_049745798.1">
    <property type="nucleotide sequence ID" value="NZ_CP012150.1"/>
</dbReference>
<gene>
    <name evidence="2" type="ORF">AFA91_17370</name>
</gene>
<name>A0A0K0X7M5_MYCGD</name>
<sequence>MFSPIDSYDDASVVFTFGGYSVGVWLFFIVSVALFVGFFVRMIQHENRAYRAIIEHQPVEPGPAAEGEPTPY</sequence>
<feature type="transmembrane region" description="Helical" evidence="1">
    <location>
        <begin position="20"/>
        <end position="40"/>
    </location>
</feature>
<organism evidence="2 3">
    <name type="scientific">Mycolicibacterium goodii</name>
    <name type="common">Mycobacterium goodii</name>
    <dbReference type="NCBI Taxonomy" id="134601"/>
    <lineage>
        <taxon>Bacteria</taxon>
        <taxon>Bacillati</taxon>
        <taxon>Actinomycetota</taxon>
        <taxon>Actinomycetes</taxon>
        <taxon>Mycobacteriales</taxon>
        <taxon>Mycobacteriaceae</taxon>
        <taxon>Mycolicibacterium</taxon>
    </lineage>
</organism>
<proteinExistence type="predicted"/>
<evidence type="ECO:0000313" key="2">
    <source>
        <dbReference type="EMBL" id="AKS33377.1"/>
    </source>
</evidence>
<dbReference type="PATRIC" id="fig|134601.6.peg.3602"/>
<accession>A0A0K0X7M5</accession>
<dbReference type="Proteomes" id="UP000062255">
    <property type="component" value="Chromosome"/>
</dbReference>
<protein>
    <recommendedName>
        <fullName evidence="4">Heme exporter protein D</fullName>
    </recommendedName>
</protein>
<evidence type="ECO:0000313" key="3">
    <source>
        <dbReference type="Proteomes" id="UP000062255"/>
    </source>
</evidence>